<comment type="caution">
    <text evidence="6">The sequence shown here is derived from an EMBL/GenBank/DDBJ whole genome shotgun (WGS) entry which is preliminary data.</text>
</comment>
<dbReference type="InterPro" id="IPR025996">
    <property type="entry name" value="MT1864/Rv1816-like_C"/>
</dbReference>
<dbReference type="Pfam" id="PF13305">
    <property type="entry name" value="TetR_C_33"/>
    <property type="match status" value="1"/>
</dbReference>
<dbReference type="Gene3D" id="1.10.357.10">
    <property type="entry name" value="Tetracycline Repressor, domain 2"/>
    <property type="match status" value="1"/>
</dbReference>
<dbReference type="SUPFAM" id="SSF48498">
    <property type="entry name" value="Tetracyclin repressor-like, C-terminal domain"/>
    <property type="match status" value="1"/>
</dbReference>
<evidence type="ECO:0000256" key="3">
    <source>
        <dbReference type="ARBA" id="ARBA00023163"/>
    </source>
</evidence>
<name>A0ABN2HGL2_9MICO</name>
<reference evidence="6 7" key="1">
    <citation type="journal article" date="2019" name="Int. J. Syst. Evol. Microbiol.">
        <title>The Global Catalogue of Microorganisms (GCM) 10K type strain sequencing project: providing services to taxonomists for standard genome sequencing and annotation.</title>
        <authorList>
            <consortium name="The Broad Institute Genomics Platform"/>
            <consortium name="The Broad Institute Genome Sequencing Center for Infectious Disease"/>
            <person name="Wu L."/>
            <person name="Ma J."/>
        </authorList>
    </citation>
    <scope>NUCLEOTIDE SEQUENCE [LARGE SCALE GENOMIC DNA]</scope>
    <source>
        <strain evidence="6 7">JCM 15577</strain>
    </source>
</reference>
<dbReference type="PANTHER" id="PTHR30055:SF220">
    <property type="entry name" value="TETR-FAMILY REGULATORY PROTEIN"/>
    <property type="match status" value="1"/>
</dbReference>
<keyword evidence="2 4" id="KW-0238">DNA-binding</keyword>
<evidence type="ECO:0000256" key="1">
    <source>
        <dbReference type="ARBA" id="ARBA00023015"/>
    </source>
</evidence>
<sequence>MSTSEPRASYHHGDLRNALLDAADDLLSEGSADGVALRAVARRAGVSHTAAYNHFEDRTDLLRAVALRAFGRLQTDLERVAADGASTVGDIAAAYLRYATGYPRQFTLMFDRALCRPDGEEDELAAAGDAASATVRGFVAARTGLSGEELDVAALALWAQVHGLATLVVETPALKSVAPEAAEGIARALSAQLVFGRP</sequence>
<feature type="domain" description="HTH tetR-type" evidence="5">
    <location>
        <begin position="13"/>
        <end position="73"/>
    </location>
</feature>
<evidence type="ECO:0000313" key="7">
    <source>
        <dbReference type="Proteomes" id="UP001501690"/>
    </source>
</evidence>
<gene>
    <name evidence="6" type="ORF">GCM10009808_00780</name>
</gene>
<evidence type="ECO:0000256" key="4">
    <source>
        <dbReference type="PROSITE-ProRule" id="PRU00335"/>
    </source>
</evidence>
<dbReference type="PRINTS" id="PR00455">
    <property type="entry name" value="HTHTETR"/>
</dbReference>
<dbReference type="Pfam" id="PF00440">
    <property type="entry name" value="TetR_N"/>
    <property type="match status" value="1"/>
</dbReference>
<dbReference type="InterPro" id="IPR050109">
    <property type="entry name" value="HTH-type_TetR-like_transc_reg"/>
</dbReference>
<protein>
    <submittedName>
        <fullName evidence="6">TetR/AcrR family transcriptional regulator</fullName>
    </submittedName>
</protein>
<evidence type="ECO:0000256" key="2">
    <source>
        <dbReference type="ARBA" id="ARBA00023125"/>
    </source>
</evidence>
<dbReference type="InterPro" id="IPR009057">
    <property type="entry name" value="Homeodomain-like_sf"/>
</dbReference>
<dbReference type="InterPro" id="IPR036271">
    <property type="entry name" value="Tet_transcr_reg_TetR-rel_C_sf"/>
</dbReference>
<dbReference type="EMBL" id="BAAAPL010000001">
    <property type="protein sequence ID" value="GAA1687620.1"/>
    <property type="molecule type" value="Genomic_DNA"/>
</dbReference>
<accession>A0ABN2HGL2</accession>
<organism evidence="6 7">
    <name type="scientific">Microbacterium sediminicola</name>
    <dbReference type="NCBI Taxonomy" id="415210"/>
    <lineage>
        <taxon>Bacteria</taxon>
        <taxon>Bacillati</taxon>
        <taxon>Actinomycetota</taxon>
        <taxon>Actinomycetes</taxon>
        <taxon>Micrococcales</taxon>
        <taxon>Microbacteriaceae</taxon>
        <taxon>Microbacterium</taxon>
    </lineage>
</organism>
<dbReference type="PANTHER" id="PTHR30055">
    <property type="entry name" value="HTH-TYPE TRANSCRIPTIONAL REGULATOR RUTR"/>
    <property type="match status" value="1"/>
</dbReference>
<dbReference type="PROSITE" id="PS50977">
    <property type="entry name" value="HTH_TETR_2"/>
    <property type="match status" value="1"/>
</dbReference>
<evidence type="ECO:0000259" key="5">
    <source>
        <dbReference type="PROSITE" id="PS50977"/>
    </source>
</evidence>
<dbReference type="SUPFAM" id="SSF46689">
    <property type="entry name" value="Homeodomain-like"/>
    <property type="match status" value="1"/>
</dbReference>
<keyword evidence="3" id="KW-0804">Transcription</keyword>
<dbReference type="InterPro" id="IPR001647">
    <property type="entry name" value="HTH_TetR"/>
</dbReference>
<dbReference type="Proteomes" id="UP001501690">
    <property type="component" value="Unassembled WGS sequence"/>
</dbReference>
<dbReference type="RefSeq" id="WP_344067743.1">
    <property type="nucleotide sequence ID" value="NZ_BAAAPL010000001.1"/>
</dbReference>
<feature type="DNA-binding region" description="H-T-H motif" evidence="4">
    <location>
        <begin position="36"/>
        <end position="55"/>
    </location>
</feature>
<proteinExistence type="predicted"/>
<evidence type="ECO:0000313" key="6">
    <source>
        <dbReference type="EMBL" id="GAA1687620.1"/>
    </source>
</evidence>
<keyword evidence="7" id="KW-1185">Reference proteome</keyword>
<keyword evidence="1" id="KW-0805">Transcription regulation</keyword>